<name>A0A0D0A3Z8_9AGAM</name>
<protein>
    <submittedName>
        <fullName evidence="1">Unplaced genomic scaffold CY34scaffold_403, whole genome shotgun sequence</fullName>
    </submittedName>
</protein>
<dbReference type="AlphaFoldDB" id="A0A0D0A3Z8"/>
<sequence length="68" mass="7586">MTRSWELDIFAFGGTRWWARWAGSGRLGKNHCNSLTDRKKVQVQVRSLPNGASAIDSSAFKLHPSLAL</sequence>
<proteinExistence type="predicted"/>
<evidence type="ECO:0000313" key="2">
    <source>
        <dbReference type="Proteomes" id="UP000054485"/>
    </source>
</evidence>
<gene>
    <name evidence="1" type="ORF">CY34DRAFT_811329</name>
</gene>
<organism evidence="1 2">
    <name type="scientific">Suillus luteus UH-Slu-Lm8-n1</name>
    <dbReference type="NCBI Taxonomy" id="930992"/>
    <lineage>
        <taxon>Eukaryota</taxon>
        <taxon>Fungi</taxon>
        <taxon>Dikarya</taxon>
        <taxon>Basidiomycota</taxon>
        <taxon>Agaricomycotina</taxon>
        <taxon>Agaricomycetes</taxon>
        <taxon>Agaricomycetidae</taxon>
        <taxon>Boletales</taxon>
        <taxon>Suillineae</taxon>
        <taxon>Suillaceae</taxon>
        <taxon>Suillus</taxon>
    </lineage>
</organism>
<dbReference type="EMBL" id="KN835534">
    <property type="protein sequence ID" value="KIK36381.1"/>
    <property type="molecule type" value="Genomic_DNA"/>
</dbReference>
<accession>A0A0D0A3Z8</accession>
<dbReference type="Proteomes" id="UP000054485">
    <property type="component" value="Unassembled WGS sequence"/>
</dbReference>
<evidence type="ECO:0000313" key="1">
    <source>
        <dbReference type="EMBL" id="KIK36381.1"/>
    </source>
</evidence>
<dbReference type="InParanoid" id="A0A0D0A3Z8"/>
<keyword evidence="2" id="KW-1185">Reference proteome</keyword>
<reference evidence="2" key="2">
    <citation type="submission" date="2015-01" db="EMBL/GenBank/DDBJ databases">
        <title>Evolutionary Origins and Diversification of the Mycorrhizal Mutualists.</title>
        <authorList>
            <consortium name="DOE Joint Genome Institute"/>
            <consortium name="Mycorrhizal Genomics Consortium"/>
            <person name="Kohler A."/>
            <person name="Kuo A."/>
            <person name="Nagy L.G."/>
            <person name="Floudas D."/>
            <person name="Copeland A."/>
            <person name="Barry K.W."/>
            <person name="Cichocki N."/>
            <person name="Veneault-Fourrey C."/>
            <person name="LaButti K."/>
            <person name="Lindquist E.A."/>
            <person name="Lipzen A."/>
            <person name="Lundell T."/>
            <person name="Morin E."/>
            <person name="Murat C."/>
            <person name="Riley R."/>
            <person name="Ohm R."/>
            <person name="Sun H."/>
            <person name="Tunlid A."/>
            <person name="Henrissat B."/>
            <person name="Grigoriev I.V."/>
            <person name="Hibbett D.S."/>
            <person name="Martin F."/>
        </authorList>
    </citation>
    <scope>NUCLEOTIDE SEQUENCE [LARGE SCALE GENOMIC DNA]</scope>
    <source>
        <strain evidence="2">UH-Slu-Lm8-n1</strain>
    </source>
</reference>
<reference evidence="1 2" key="1">
    <citation type="submission" date="2014-04" db="EMBL/GenBank/DDBJ databases">
        <authorList>
            <consortium name="DOE Joint Genome Institute"/>
            <person name="Kuo A."/>
            <person name="Ruytinx J."/>
            <person name="Rineau F."/>
            <person name="Colpaert J."/>
            <person name="Kohler A."/>
            <person name="Nagy L.G."/>
            <person name="Floudas D."/>
            <person name="Copeland A."/>
            <person name="Barry K.W."/>
            <person name="Cichocki N."/>
            <person name="Veneault-Fourrey C."/>
            <person name="LaButti K."/>
            <person name="Lindquist E.A."/>
            <person name="Lipzen A."/>
            <person name="Lundell T."/>
            <person name="Morin E."/>
            <person name="Murat C."/>
            <person name="Sun H."/>
            <person name="Tunlid A."/>
            <person name="Henrissat B."/>
            <person name="Grigoriev I.V."/>
            <person name="Hibbett D.S."/>
            <person name="Martin F."/>
            <person name="Nordberg H.P."/>
            <person name="Cantor M.N."/>
            <person name="Hua S.X."/>
        </authorList>
    </citation>
    <scope>NUCLEOTIDE SEQUENCE [LARGE SCALE GENOMIC DNA]</scope>
    <source>
        <strain evidence="1 2">UH-Slu-Lm8-n1</strain>
    </source>
</reference>
<dbReference type="HOGENOM" id="CLU_2795658_0_0_1"/>